<evidence type="ECO:0000259" key="4">
    <source>
        <dbReference type="SMART" id="SM01027"/>
    </source>
</evidence>
<dbReference type="InterPro" id="IPR036866">
    <property type="entry name" value="RibonucZ/Hydroxyglut_hydro"/>
</dbReference>
<dbReference type="SMART" id="SM01027">
    <property type="entry name" value="Beta-Casp"/>
    <property type="match status" value="1"/>
</dbReference>
<dbReference type="Pfam" id="PF10996">
    <property type="entry name" value="Beta-Casp"/>
    <property type="match status" value="1"/>
</dbReference>
<dbReference type="InterPro" id="IPR050698">
    <property type="entry name" value="MBL"/>
</dbReference>
<dbReference type="InterPro" id="IPR001279">
    <property type="entry name" value="Metallo-B-lactamas"/>
</dbReference>
<dbReference type="PANTHER" id="PTHR11203:SF37">
    <property type="entry name" value="INTEGRATOR COMPLEX SUBUNIT 11"/>
    <property type="match status" value="1"/>
</dbReference>
<dbReference type="Pfam" id="PF07521">
    <property type="entry name" value="RMMBL"/>
    <property type="match status" value="1"/>
</dbReference>
<feature type="domain" description="Beta-Casp" evidence="4">
    <location>
        <begin position="529"/>
        <end position="638"/>
    </location>
</feature>
<feature type="region of interest" description="Disordered" evidence="2">
    <location>
        <begin position="712"/>
        <end position="733"/>
    </location>
</feature>
<dbReference type="GO" id="GO:0004521">
    <property type="term" value="F:RNA endonuclease activity"/>
    <property type="evidence" value="ECO:0007669"/>
    <property type="project" value="TreeGrafter"/>
</dbReference>
<keyword evidence="6" id="KW-1185">Reference proteome</keyword>
<gene>
    <name evidence="5" type="ORF">SAMN05660733_00493</name>
</gene>
<dbReference type="eggNOG" id="COG1236">
    <property type="taxonomic scope" value="Bacteria"/>
</dbReference>
<dbReference type="Gene3D" id="3.40.50.10890">
    <property type="match status" value="1"/>
</dbReference>
<dbReference type="InterPro" id="IPR022712">
    <property type="entry name" value="Beta_Casp"/>
</dbReference>
<evidence type="ECO:0000313" key="5">
    <source>
        <dbReference type="EMBL" id="SMC55788.1"/>
    </source>
</evidence>
<dbReference type="EMBL" id="FWYC01000003">
    <property type="protein sequence ID" value="SMC55788.1"/>
    <property type="molecule type" value="Genomic_DNA"/>
</dbReference>
<evidence type="ECO:0000256" key="1">
    <source>
        <dbReference type="ARBA" id="ARBA00022801"/>
    </source>
</evidence>
<dbReference type="Pfam" id="PF00753">
    <property type="entry name" value="Lactamase_B"/>
    <property type="match status" value="1"/>
</dbReference>
<evidence type="ECO:0000313" key="6">
    <source>
        <dbReference type="Proteomes" id="UP000192840"/>
    </source>
</evidence>
<protein>
    <submittedName>
        <fullName evidence="5">RNA processing exonuclease, beta-lactamase fold, Cft2 family</fullName>
    </submittedName>
</protein>
<dbReference type="Gene3D" id="3.60.15.10">
    <property type="entry name" value="Ribonuclease Z/Hydroxyacylglutathione hydrolase-like"/>
    <property type="match status" value="1"/>
</dbReference>
<name>A0A1W2A687_9PSEU</name>
<sequence length="733" mass="76799">MTATVNAAMPDTVRIVLHHAATVVSERSGEPVLPDKVVADPHGVATLLALLEQSTGLRAAVAARVATHGESDLDTLATGLVAAGTEDAARAANGVRKLLDDARKATRRASREAERASRAPAEERYKEREARRLAKVRDARDRAQAQATTAAQEAVALRAQLAETVDELHSAIIRADAAEARLSAIRVDATDPVKAAATLAAAFTSPNSDFPNDSRGIGPGEPARIDPGRTALLPRIDLDRVTAAAKSAGLSNELTASVATWLPTLLNAYVVPPRRPATVRDHDLRVEVLGGGTQIGGSCVLVTAGNTRLLVDAGTRPGALTPSQLAPPAIDRAYDGRLDGIVITHAHNDHAGWVPSVLIRRPDTPVFATDATAALLPIMWFDSAKVLARRNRETDGTGLAAPYGREDVQHALTRLRVLPFGQRARVGDVDLELFPAGHIVGAASVIVHAGERRVVISGDVSRHAQRTVSGIKVPASAGGADLLLLESTYAGSHNSTSRTKEVARLVGDIAAVTSAGGRVLIPAFALGRAQEVALTIATALPEVEVLIDGLARSVTSIYEQQLGPDRAPMRIFGERVRAVPPGGTRDALADLRSGVVIATSGMLTAGPAVTWARKLLPDASAALMVVGYQDADSPGGRLLALAKHGGGEFELPTLEGEFVRVPVEAQVAQYGLGAHATANELVTIAAEIGAREVMLVHGEPQGQAMLAERLESRGQATTKTGEWSPHSRSTTRA</sequence>
<dbReference type="PANTHER" id="PTHR11203">
    <property type="entry name" value="CLEAVAGE AND POLYADENYLATION SPECIFICITY FACTOR FAMILY MEMBER"/>
    <property type="match status" value="1"/>
</dbReference>
<dbReference type="SMART" id="SM00849">
    <property type="entry name" value="Lactamase_B"/>
    <property type="match status" value="1"/>
</dbReference>
<dbReference type="SUPFAM" id="SSF56281">
    <property type="entry name" value="Metallo-hydrolase/oxidoreductase"/>
    <property type="match status" value="1"/>
</dbReference>
<dbReference type="InterPro" id="IPR011108">
    <property type="entry name" value="RMMBL"/>
</dbReference>
<evidence type="ECO:0000256" key="2">
    <source>
        <dbReference type="SAM" id="MobiDB-lite"/>
    </source>
</evidence>
<accession>A0A1W2A687</accession>
<evidence type="ECO:0000259" key="3">
    <source>
        <dbReference type="SMART" id="SM00849"/>
    </source>
</evidence>
<dbReference type="AlphaFoldDB" id="A0A1W2A687"/>
<keyword evidence="1" id="KW-0378">Hydrolase</keyword>
<keyword evidence="5" id="KW-0540">Nuclease</keyword>
<organism evidence="5 6">
    <name type="scientific">Lentzea albidocapillata</name>
    <dbReference type="NCBI Taxonomy" id="40571"/>
    <lineage>
        <taxon>Bacteria</taxon>
        <taxon>Bacillati</taxon>
        <taxon>Actinomycetota</taxon>
        <taxon>Actinomycetes</taxon>
        <taxon>Pseudonocardiales</taxon>
        <taxon>Pseudonocardiaceae</taxon>
        <taxon>Lentzea</taxon>
    </lineage>
</organism>
<dbReference type="Proteomes" id="UP000192840">
    <property type="component" value="Unassembled WGS sequence"/>
</dbReference>
<keyword evidence="5" id="KW-0269">Exonuclease</keyword>
<feature type="domain" description="Metallo-beta-lactamase" evidence="3">
    <location>
        <begin position="296"/>
        <end position="493"/>
    </location>
</feature>
<dbReference type="CDD" id="cd16295">
    <property type="entry name" value="TTHA0252-CPSF-like_MBL-fold"/>
    <property type="match status" value="1"/>
</dbReference>
<dbReference type="STRING" id="40571.SAMN05660733_00493"/>
<dbReference type="GO" id="GO:0004527">
    <property type="term" value="F:exonuclease activity"/>
    <property type="evidence" value="ECO:0007669"/>
    <property type="project" value="UniProtKB-KW"/>
</dbReference>
<feature type="region of interest" description="Disordered" evidence="2">
    <location>
        <begin position="106"/>
        <end position="127"/>
    </location>
</feature>
<feature type="compositionally biased region" description="Polar residues" evidence="2">
    <location>
        <begin position="714"/>
        <end position="733"/>
    </location>
</feature>
<reference evidence="6" key="1">
    <citation type="submission" date="2017-04" db="EMBL/GenBank/DDBJ databases">
        <authorList>
            <person name="Varghese N."/>
            <person name="Submissions S."/>
        </authorList>
    </citation>
    <scope>NUCLEOTIDE SEQUENCE [LARGE SCALE GENOMIC DNA]</scope>
    <source>
        <strain evidence="6">DSM 44073</strain>
    </source>
</reference>
<proteinExistence type="predicted"/>